<gene>
    <name evidence="2" type="ORF">BP00DRAFT_358892</name>
</gene>
<dbReference type="GO" id="GO:0005886">
    <property type="term" value="C:plasma membrane"/>
    <property type="evidence" value="ECO:0007669"/>
    <property type="project" value="InterPro"/>
</dbReference>
<dbReference type="Pfam" id="PF06687">
    <property type="entry name" value="SUR7"/>
    <property type="match status" value="1"/>
</dbReference>
<keyword evidence="3" id="KW-1185">Reference proteome</keyword>
<proteinExistence type="predicted"/>
<dbReference type="PANTHER" id="PTHR36414">
    <property type="entry name" value="PROTEIN SUR7"/>
    <property type="match status" value="1"/>
</dbReference>
<dbReference type="AlphaFoldDB" id="A0A2V5HRJ2"/>
<feature type="transmembrane region" description="Helical" evidence="1">
    <location>
        <begin position="196"/>
        <end position="216"/>
    </location>
</feature>
<dbReference type="GO" id="GO:0031505">
    <property type="term" value="P:fungal-type cell wall organization"/>
    <property type="evidence" value="ECO:0007669"/>
    <property type="project" value="TreeGrafter"/>
</dbReference>
<protein>
    <submittedName>
        <fullName evidence="2">SUR7-domain-containing protein</fullName>
    </submittedName>
</protein>
<feature type="transmembrane region" description="Helical" evidence="1">
    <location>
        <begin position="121"/>
        <end position="143"/>
    </location>
</feature>
<feature type="transmembrane region" description="Helical" evidence="1">
    <location>
        <begin position="12"/>
        <end position="36"/>
    </location>
</feature>
<dbReference type="PANTHER" id="PTHR36414:SF1">
    <property type="entry name" value="PROTEIN SUR7"/>
    <property type="match status" value="1"/>
</dbReference>
<keyword evidence="1" id="KW-0472">Membrane</keyword>
<reference evidence="2 3" key="1">
    <citation type="submission" date="2018-02" db="EMBL/GenBank/DDBJ databases">
        <title>The genomes of Aspergillus section Nigri reveals drivers in fungal speciation.</title>
        <authorList>
            <consortium name="DOE Joint Genome Institute"/>
            <person name="Vesth T.C."/>
            <person name="Nybo J."/>
            <person name="Theobald S."/>
            <person name="Brandl J."/>
            <person name="Frisvad J.C."/>
            <person name="Nielsen K.F."/>
            <person name="Lyhne E.K."/>
            <person name="Kogle M.E."/>
            <person name="Kuo A."/>
            <person name="Riley R."/>
            <person name="Clum A."/>
            <person name="Nolan M."/>
            <person name="Lipzen A."/>
            <person name="Salamov A."/>
            <person name="Henrissat B."/>
            <person name="Wiebenga A."/>
            <person name="De vries R.P."/>
            <person name="Grigoriev I.V."/>
            <person name="Mortensen U.H."/>
            <person name="Andersen M.R."/>
            <person name="Baker S.E."/>
        </authorList>
    </citation>
    <scope>NUCLEOTIDE SEQUENCE [LARGE SCALE GENOMIC DNA]</scope>
    <source>
        <strain evidence="2 3">CBS 114.80</strain>
    </source>
</reference>
<dbReference type="GO" id="GO:0005938">
    <property type="term" value="C:cell cortex"/>
    <property type="evidence" value="ECO:0007669"/>
    <property type="project" value="TreeGrafter"/>
</dbReference>
<dbReference type="GO" id="GO:0045121">
    <property type="term" value="C:membrane raft"/>
    <property type="evidence" value="ECO:0007669"/>
    <property type="project" value="TreeGrafter"/>
</dbReference>
<keyword evidence="1" id="KW-1133">Transmembrane helix</keyword>
<organism evidence="2 3">
    <name type="scientific">Aspergillus indologenus CBS 114.80</name>
    <dbReference type="NCBI Taxonomy" id="1450541"/>
    <lineage>
        <taxon>Eukaryota</taxon>
        <taxon>Fungi</taxon>
        <taxon>Dikarya</taxon>
        <taxon>Ascomycota</taxon>
        <taxon>Pezizomycotina</taxon>
        <taxon>Eurotiomycetes</taxon>
        <taxon>Eurotiomycetidae</taxon>
        <taxon>Eurotiales</taxon>
        <taxon>Aspergillaceae</taxon>
        <taxon>Aspergillus</taxon>
        <taxon>Aspergillus subgen. Circumdati</taxon>
    </lineage>
</organism>
<evidence type="ECO:0000256" key="1">
    <source>
        <dbReference type="SAM" id="Phobius"/>
    </source>
</evidence>
<evidence type="ECO:0000313" key="3">
    <source>
        <dbReference type="Proteomes" id="UP000248817"/>
    </source>
</evidence>
<dbReference type="GO" id="GO:0006897">
    <property type="term" value="P:endocytosis"/>
    <property type="evidence" value="ECO:0007669"/>
    <property type="project" value="TreeGrafter"/>
</dbReference>
<feature type="transmembrane region" description="Helical" evidence="1">
    <location>
        <begin position="155"/>
        <end position="176"/>
    </location>
</feature>
<dbReference type="GO" id="GO:0030866">
    <property type="term" value="P:cortical actin cytoskeleton organization"/>
    <property type="evidence" value="ECO:0007669"/>
    <property type="project" value="TreeGrafter"/>
</dbReference>
<evidence type="ECO:0000313" key="2">
    <source>
        <dbReference type="EMBL" id="PYI25282.1"/>
    </source>
</evidence>
<sequence>MDWTDIPRSYPTGVALGFLGLFFTAGALLLMFLTLLGGATNTRPLNEIYFLQVDTSNIPGAPSLSRWTFWQLCAVVNGKSQCGSSHPDYPFDPPSSRNFDTTTNIPAAFVGTNHYFLTSRFSFPFLLIALFFGVISLLTGFLAMCTRIGSYLSSLMAWIALVFQIIATCLITAVYVQGRNKFNANNQTARLGVKAFAFMWTAVACLFLACLAYCMGGATGRKDRGRGYSGREHRRKGFFSSARSNSLRSNKETAAV</sequence>
<accession>A0A2V5HRJ2</accession>
<dbReference type="GO" id="GO:0032185">
    <property type="term" value="P:septin cytoskeleton organization"/>
    <property type="evidence" value="ECO:0007669"/>
    <property type="project" value="TreeGrafter"/>
</dbReference>
<dbReference type="Proteomes" id="UP000248817">
    <property type="component" value="Unassembled WGS sequence"/>
</dbReference>
<keyword evidence="1" id="KW-0812">Transmembrane</keyword>
<dbReference type="InterPro" id="IPR009571">
    <property type="entry name" value="SUR7/Rim9-like_fungi"/>
</dbReference>
<dbReference type="EMBL" id="KZ825660">
    <property type="protein sequence ID" value="PYI25282.1"/>
    <property type="molecule type" value="Genomic_DNA"/>
</dbReference>
<name>A0A2V5HRJ2_9EURO</name>